<dbReference type="AlphaFoldDB" id="A0A165DIC5"/>
<gene>
    <name evidence="2" type="ORF">LAESUDRAFT_727521</name>
</gene>
<protein>
    <submittedName>
        <fullName evidence="2">Uncharacterized protein</fullName>
    </submittedName>
</protein>
<evidence type="ECO:0000313" key="3">
    <source>
        <dbReference type="Proteomes" id="UP000076871"/>
    </source>
</evidence>
<evidence type="ECO:0000256" key="1">
    <source>
        <dbReference type="SAM" id="MobiDB-lite"/>
    </source>
</evidence>
<sequence length="369" mass="39154">MLSYSSSILAILDALRTSPFSTASLHAAESSTSELSLTLDDVINYPDDDQCINQNSDYVSAPITPPRPRSNAMSLDFILRSSASPPRSDAYANRAHGVRLSLPSTGNEDTTNIPAPSSRHFTLSAMSSMSNIAEQKPLEMVDSVYGWVPPNGHAYIVLDAHDSTINTLCALSPRFRVPFAMRPTVTSGPSPLPTGVSSSVLAHFTAAVTPRRARPRNEAVAALHEPPIKQEPLSSVAAALPPHFDGQPSTLSIASSQPSPSMSARLVATQHTARVKLPATVAPSTSALPVSVPVHVSSPAGPTTPTPQSRRRPPPPRGGVAPALARSITHIRMARERAMHLRTQADIGAADGERPRAPSVLGRWQAGQR</sequence>
<dbReference type="Proteomes" id="UP000076871">
    <property type="component" value="Unassembled WGS sequence"/>
</dbReference>
<name>A0A165DIC5_9APHY</name>
<organism evidence="2 3">
    <name type="scientific">Laetiporus sulphureus 93-53</name>
    <dbReference type="NCBI Taxonomy" id="1314785"/>
    <lineage>
        <taxon>Eukaryota</taxon>
        <taxon>Fungi</taxon>
        <taxon>Dikarya</taxon>
        <taxon>Basidiomycota</taxon>
        <taxon>Agaricomycotina</taxon>
        <taxon>Agaricomycetes</taxon>
        <taxon>Polyporales</taxon>
        <taxon>Laetiporus</taxon>
    </lineage>
</organism>
<feature type="region of interest" description="Disordered" evidence="1">
    <location>
        <begin position="347"/>
        <end position="369"/>
    </location>
</feature>
<evidence type="ECO:0000313" key="2">
    <source>
        <dbReference type="EMBL" id="KZT04947.1"/>
    </source>
</evidence>
<reference evidence="2 3" key="1">
    <citation type="journal article" date="2016" name="Mol. Biol. Evol.">
        <title>Comparative Genomics of Early-Diverging Mushroom-Forming Fungi Provides Insights into the Origins of Lignocellulose Decay Capabilities.</title>
        <authorList>
            <person name="Nagy L.G."/>
            <person name="Riley R."/>
            <person name="Tritt A."/>
            <person name="Adam C."/>
            <person name="Daum C."/>
            <person name="Floudas D."/>
            <person name="Sun H."/>
            <person name="Yadav J.S."/>
            <person name="Pangilinan J."/>
            <person name="Larsson K.H."/>
            <person name="Matsuura K."/>
            <person name="Barry K."/>
            <person name="Labutti K."/>
            <person name="Kuo R."/>
            <person name="Ohm R.A."/>
            <person name="Bhattacharya S.S."/>
            <person name="Shirouzu T."/>
            <person name="Yoshinaga Y."/>
            <person name="Martin F.M."/>
            <person name="Grigoriev I.V."/>
            <person name="Hibbett D.S."/>
        </authorList>
    </citation>
    <scope>NUCLEOTIDE SEQUENCE [LARGE SCALE GENOMIC DNA]</scope>
    <source>
        <strain evidence="2 3">93-53</strain>
    </source>
</reference>
<proteinExistence type="predicted"/>
<dbReference type="GeneID" id="63826265"/>
<accession>A0A165DIC5</accession>
<keyword evidence="3" id="KW-1185">Reference proteome</keyword>
<dbReference type="RefSeq" id="XP_040762687.1">
    <property type="nucleotide sequence ID" value="XM_040909236.1"/>
</dbReference>
<feature type="compositionally biased region" description="Low complexity" evidence="1">
    <location>
        <begin position="292"/>
        <end position="308"/>
    </location>
</feature>
<dbReference type="EMBL" id="KV427633">
    <property type="protein sequence ID" value="KZT04947.1"/>
    <property type="molecule type" value="Genomic_DNA"/>
</dbReference>
<feature type="region of interest" description="Disordered" evidence="1">
    <location>
        <begin position="292"/>
        <end position="322"/>
    </location>
</feature>
<dbReference type="InParanoid" id="A0A165DIC5"/>